<comment type="caution">
    <text evidence="1">The sequence shown here is derived from an EMBL/GenBank/DDBJ whole genome shotgun (WGS) entry which is preliminary data.</text>
</comment>
<dbReference type="EMBL" id="JAWQEG010000194">
    <property type="protein sequence ID" value="KAK3893622.1"/>
    <property type="molecule type" value="Genomic_DNA"/>
</dbReference>
<dbReference type="Gene3D" id="3.30.560.10">
    <property type="entry name" value="Glucose Oxidase, domain 3"/>
    <property type="match status" value="1"/>
</dbReference>
<accession>A0AAE1GJF5</accession>
<gene>
    <name evidence="1" type="ORF">Pcinc_002574</name>
</gene>
<name>A0AAE1GJF5_PETCI</name>
<reference evidence="1" key="1">
    <citation type="submission" date="2023-10" db="EMBL/GenBank/DDBJ databases">
        <title>Genome assemblies of two species of porcelain crab, Petrolisthes cinctipes and Petrolisthes manimaculis (Anomura: Porcellanidae).</title>
        <authorList>
            <person name="Angst P."/>
        </authorList>
    </citation>
    <scope>NUCLEOTIDE SEQUENCE</scope>
    <source>
        <strain evidence="1">PB745_01</strain>
        <tissue evidence="1">Gill</tissue>
    </source>
</reference>
<evidence type="ECO:0000313" key="1">
    <source>
        <dbReference type="EMBL" id="KAK3893622.1"/>
    </source>
</evidence>
<protein>
    <submittedName>
        <fullName evidence="1">Uncharacterized protein</fullName>
    </submittedName>
</protein>
<dbReference type="Gene3D" id="3.50.50.60">
    <property type="entry name" value="FAD/NAD(P)-binding domain"/>
    <property type="match status" value="1"/>
</dbReference>
<dbReference type="AlphaFoldDB" id="A0AAE1GJF5"/>
<organism evidence="1 2">
    <name type="scientific">Petrolisthes cinctipes</name>
    <name type="common">Flat porcelain crab</name>
    <dbReference type="NCBI Taxonomy" id="88211"/>
    <lineage>
        <taxon>Eukaryota</taxon>
        <taxon>Metazoa</taxon>
        <taxon>Ecdysozoa</taxon>
        <taxon>Arthropoda</taxon>
        <taxon>Crustacea</taxon>
        <taxon>Multicrustacea</taxon>
        <taxon>Malacostraca</taxon>
        <taxon>Eumalacostraca</taxon>
        <taxon>Eucarida</taxon>
        <taxon>Decapoda</taxon>
        <taxon>Pleocyemata</taxon>
        <taxon>Anomura</taxon>
        <taxon>Galatheoidea</taxon>
        <taxon>Porcellanidae</taxon>
        <taxon>Petrolisthes</taxon>
    </lineage>
</organism>
<dbReference type="Proteomes" id="UP001286313">
    <property type="component" value="Unassembled WGS sequence"/>
</dbReference>
<sequence length="119" mass="13221">MVCSMFGATDETSTTGKPCNPDWGYQSVLPYFKKTEDYKGGYLGPTEEYHGRKGPMTVVPQKADYDVFTPSFIAAGQHLGFDVIDPSGPEQIGQLLSPSVQSVSAIRLYGLRHQRRREM</sequence>
<evidence type="ECO:0000313" key="2">
    <source>
        <dbReference type="Proteomes" id="UP001286313"/>
    </source>
</evidence>
<dbReference type="InterPro" id="IPR036188">
    <property type="entry name" value="FAD/NAD-bd_sf"/>
</dbReference>
<proteinExistence type="predicted"/>
<keyword evidence="2" id="KW-1185">Reference proteome</keyword>